<reference evidence="3" key="1">
    <citation type="journal article" date="2019" name="Int. J. Syst. Evol. Microbiol.">
        <title>The Global Catalogue of Microorganisms (GCM) 10K type strain sequencing project: providing services to taxonomists for standard genome sequencing and annotation.</title>
        <authorList>
            <consortium name="The Broad Institute Genomics Platform"/>
            <consortium name="The Broad Institute Genome Sequencing Center for Infectious Disease"/>
            <person name="Wu L."/>
            <person name="Ma J."/>
        </authorList>
    </citation>
    <scope>NUCLEOTIDE SEQUENCE [LARGE SCALE GENOMIC DNA]</scope>
    <source>
        <strain evidence="3">JCM 16923</strain>
    </source>
</reference>
<protein>
    <submittedName>
        <fullName evidence="2">HEAT repeat domain-containing protein</fullName>
    </submittedName>
</protein>
<evidence type="ECO:0000313" key="3">
    <source>
        <dbReference type="Proteomes" id="UP001418444"/>
    </source>
</evidence>
<dbReference type="Proteomes" id="UP001418444">
    <property type="component" value="Unassembled WGS sequence"/>
</dbReference>
<organism evidence="2 3">
    <name type="scientific">Gordonia caeni</name>
    <dbReference type="NCBI Taxonomy" id="1007097"/>
    <lineage>
        <taxon>Bacteria</taxon>
        <taxon>Bacillati</taxon>
        <taxon>Actinomycetota</taxon>
        <taxon>Actinomycetes</taxon>
        <taxon>Mycobacteriales</taxon>
        <taxon>Gordoniaceae</taxon>
        <taxon>Gordonia</taxon>
    </lineage>
</organism>
<proteinExistence type="predicted"/>
<dbReference type="InterPro" id="IPR016024">
    <property type="entry name" value="ARM-type_fold"/>
</dbReference>
<accession>A0ABP7PLG1</accession>
<dbReference type="RefSeq" id="WP_344785352.1">
    <property type="nucleotide sequence ID" value="NZ_BAAAZW010000009.1"/>
</dbReference>
<gene>
    <name evidence="2" type="ORF">GCM10022231_30810</name>
</gene>
<sequence>MTTTTPPEQLRRALGAPGSSGRLRAALGAGSQPDPDYAPVLVERCAVEPDFFVRDMLTWALVRHPVEITVPLLVEAARRGPVRARSQALHTLSKIGDPRGWSAIDRSVLLDADDDLARSAWRAAVVLAPDDRREQLAATLATRLGTGDSQLRRSLSRALAALGPAAAGPLASAATDDDPAVRAHAAATAALLDDPDADLGAAAGEVDRYFATGGGHADR</sequence>
<dbReference type="InterPro" id="IPR011989">
    <property type="entry name" value="ARM-like"/>
</dbReference>
<evidence type="ECO:0000313" key="2">
    <source>
        <dbReference type="EMBL" id="GAA3967634.1"/>
    </source>
</evidence>
<comment type="caution">
    <text evidence="2">The sequence shown here is derived from an EMBL/GenBank/DDBJ whole genome shotgun (WGS) entry which is preliminary data.</text>
</comment>
<evidence type="ECO:0000256" key="1">
    <source>
        <dbReference type="SAM" id="MobiDB-lite"/>
    </source>
</evidence>
<dbReference type="Gene3D" id="1.25.10.10">
    <property type="entry name" value="Leucine-rich Repeat Variant"/>
    <property type="match status" value="1"/>
</dbReference>
<dbReference type="EMBL" id="BAAAZW010000009">
    <property type="protein sequence ID" value="GAA3967634.1"/>
    <property type="molecule type" value="Genomic_DNA"/>
</dbReference>
<name>A0ABP7PLG1_9ACTN</name>
<keyword evidence="3" id="KW-1185">Reference proteome</keyword>
<feature type="region of interest" description="Disordered" evidence="1">
    <location>
        <begin position="1"/>
        <end position="31"/>
    </location>
</feature>
<dbReference type="SUPFAM" id="SSF48371">
    <property type="entry name" value="ARM repeat"/>
    <property type="match status" value="1"/>
</dbReference>